<dbReference type="InterPro" id="IPR039930">
    <property type="entry name" value="RALGAPB"/>
</dbReference>
<dbReference type="SUPFAM" id="SSF111347">
    <property type="entry name" value="Rap/Ran-GAP"/>
    <property type="match status" value="1"/>
</dbReference>
<evidence type="ECO:0000313" key="2">
    <source>
        <dbReference type="Proteomes" id="UP000053766"/>
    </source>
</evidence>
<protein>
    <recommendedName>
        <fullName evidence="3">Rap-GAP domain-containing protein</fullName>
    </recommendedName>
</protein>
<name>A0A0D8XK85_DICVI</name>
<evidence type="ECO:0008006" key="3">
    <source>
        <dbReference type="Google" id="ProtNLM"/>
    </source>
</evidence>
<dbReference type="GO" id="GO:0005096">
    <property type="term" value="F:GTPase activator activity"/>
    <property type="evidence" value="ECO:0007669"/>
    <property type="project" value="InterPro"/>
</dbReference>
<dbReference type="AlphaFoldDB" id="A0A0D8XK85"/>
<gene>
    <name evidence="1" type="ORF">DICVIV_11286</name>
</gene>
<accession>A0A0D8XK85</accession>
<reference evidence="2" key="2">
    <citation type="journal article" date="2016" name="Sci. Rep.">
        <title>Dictyocaulus viviparus genome, variome and transcriptome elucidate lungworm biology and support future intervention.</title>
        <authorList>
            <person name="McNulty S.N."/>
            <person name="Strube C."/>
            <person name="Rosa B.A."/>
            <person name="Martin J.C."/>
            <person name="Tyagi R."/>
            <person name="Choi Y.J."/>
            <person name="Wang Q."/>
            <person name="Hallsworth Pepin K."/>
            <person name="Zhang X."/>
            <person name="Ozersky P."/>
            <person name="Wilson R.K."/>
            <person name="Sternberg P.W."/>
            <person name="Gasser R.B."/>
            <person name="Mitreva M."/>
        </authorList>
    </citation>
    <scope>NUCLEOTIDE SEQUENCE [LARGE SCALE GENOMIC DNA]</scope>
    <source>
        <strain evidence="2">HannoverDv2000</strain>
    </source>
</reference>
<reference evidence="1 2" key="1">
    <citation type="submission" date="2013-11" db="EMBL/GenBank/DDBJ databases">
        <title>Draft genome of the bovine lungworm Dictyocaulus viviparus.</title>
        <authorList>
            <person name="Mitreva M."/>
        </authorList>
    </citation>
    <scope>NUCLEOTIDE SEQUENCE [LARGE SCALE GENOMIC DNA]</scope>
    <source>
        <strain evidence="1 2">HannoverDv2000</strain>
    </source>
</reference>
<dbReference type="STRING" id="29172.A0A0D8XK85"/>
<keyword evidence="2" id="KW-1185">Reference proteome</keyword>
<dbReference type="InterPro" id="IPR035974">
    <property type="entry name" value="Rap/Ran-GAP_sf"/>
</dbReference>
<dbReference type="EMBL" id="KN716635">
    <property type="protein sequence ID" value="KJH42711.1"/>
    <property type="molecule type" value="Genomic_DNA"/>
</dbReference>
<dbReference type="PANTHER" id="PTHR21344:SF1">
    <property type="entry name" value="RAL GTPASE-ACTIVATING PROTEIN SUBUNIT BETA"/>
    <property type="match status" value="1"/>
</dbReference>
<dbReference type="GO" id="GO:0051056">
    <property type="term" value="P:regulation of small GTPase mediated signal transduction"/>
    <property type="evidence" value="ECO:0007669"/>
    <property type="project" value="InterPro"/>
</dbReference>
<evidence type="ECO:0000313" key="1">
    <source>
        <dbReference type="EMBL" id="KJH42711.1"/>
    </source>
</evidence>
<dbReference type="Proteomes" id="UP000053766">
    <property type="component" value="Unassembled WGS sequence"/>
</dbReference>
<dbReference type="OrthoDB" id="10009983at2759"/>
<proteinExistence type="predicted"/>
<sequence length="366" mass="40482">MGLVDREAFGKDIVCLDSGQSSDFYRCLHDIVDSCPSRSLSTTYVFYVKEGQRCASDILNNSLNIQNTSADFCGFLASLGEGVEVTSHDSWTGHWSTAFSNERKPVEESPAVDHYTLDGITHALWWADAECELVFILPTERTIKVFKQNIASSAASCKSGSSKATSAASISSDDTKADTLTSADVLLYSGRKKAVDGSMTGSERDGVYSYGGGGSNMGNTQPSRRSTELRIMLAWLERAEDMMHFPIDDLLTTCDDGDEKAPWLTNPSYLVIFIYQVETGLVNIRTKGSTNRFGEAGPLCDLMSVSLASLPSFIRLTVSNIVRRNVAEIENYQFTHTKRKQSIMDFGRKFMANLTYEDFLQRLILL</sequence>
<organism evidence="1 2">
    <name type="scientific">Dictyocaulus viviparus</name>
    <name type="common">Bovine lungworm</name>
    <dbReference type="NCBI Taxonomy" id="29172"/>
    <lineage>
        <taxon>Eukaryota</taxon>
        <taxon>Metazoa</taxon>
        <taxon>Ecdysozoa</taxon>
        <taxon>Nematoda</taxon>
        <taxon>Chromadorea</taxon>
        <taxon>Rhabditida</taxon>
        <taxon>Rhabditina</taxon>
        <taxon>Rhabditomorpha</taxon>
        <taxon>Strongyloidea</taxon>
        <taxon>Metastrongylidae</taxon>
        <taxon>Dictyocaulus</taxon>
    </lineage>
</organism>
<dbReference type="PANTHER" id="PTHR21344">
    <property type="entry name" value="RAL GTPASE-ACTIVATING PROTEIN SUBUNIT BETA"/>
    <property type="match status" value="1"/>
</dbReference>
<dbReference type="Gene3D" id="3.40.50.11210">
    <property type="entry name" value="Rap/Ran-GAP"/>
    <property type="match status" value="1"/>
</dbReference>